<dbReference type="EMBL" id="ML977516">
    <property type="protein sequence ID" value="KAF2125272.1"/>
    <property type="molecule type" value="Genomic_DNA"/>
</dbReference>
<name>A0A6A5ZZU2_9PLEO</name>
<keyword evidence="1" id="KW-1133">Transmembrane helix</keyword>
<protein>
    <submittedName>
        <fullName evidence="2">Uncharacterized protein</fullName>
    </submittedName>
</protein>
<keyword evidence="1" id="KW-0812">Transmembrane</keyword>
<organism evidence="2 3">
    <name type="scientific">Dothidotthia symphoricarpi CBS 119687</name>
    <dbReference type="NCBI Taxonomy" id="1392245"/>
    <lineage>
        <taxon>Eukaryota</taxon>
        <taxon>Fungi</taxon>
        <taxon>Dikarya</taxon>
        <taxon>Ascomycota</taxon>
        <taxon>Pezizomycotina</taxon>
        <taxon>Dothideomycetes</taxon>
        <taxon>Pleosporomycetidae</taxon>
        <taxon>Pleosporales</taxon>
        <taxon>Dothidotthiaceae</taxon>
        <taxon>Dothidotthia</taxon>
    </lineage>
</organism>
<evidence type="ECO:0000313" key="2">
    <source>
        <dbReference type="EMBL" id="KAF2125272.1"/>
    </source>
</evidence>
<accession>A0A6A5ZZU2</accession>
<keyword evidence="3" id="KW-1185">Reference proteome</keyword>
<gene>
    <name evidence="2" type="ORF">P153DRAFT_389432</name>
</gene>
<reference evidence="2" key="1">
    <citation type="journal article" date="2020" name="Stud. Mycol.">
        <title>101 Dothideomycetes genomes: a test case for predicting lifestyles and emergence of pathogens.</title>
        <authorList>
            <person name="Haridas S."/>
            <person name="Albert R."/>
            <person name="Binder M."/>
            <person name="Bloem J."/>
            <person name="Labutti K."/>
            <person name="Salamov A."/>
            <person name="Andreopoulos B."/>
            <person name="Baker S."/>
            <person name="Barry K."/>
            <person name="Bills G."/>
            <person name="Bluhm B."/>
            <person name="Cannon C."/>
            <person name="Castanera R."/>
            <person name="Culley D."/>
            <person name="Daum C."/>
            <person name="Ezra D."/>
            <person name="Gonzalez J."/>
            <person name="Henrissat B."/>
            <person name="Kuo A."/>
            <person name="Liang C."/>
            <person name="Lipzen A."/>
            <person name="Lutzoni F."/>
            <person name="Magnuson J."/>
            <person name="Mondo S."/>
            <person name="Nolan M."/>
            <person name="Ohm R."/>
            <person name="Pangilinan J."/>
            <person name="Park H.-J."/>
            <person name="Ramirez L."/>
            <person name="Alfaro M."/>
            <person name="Sun H."/>
            <person name="Tritt A."/>
            <person name="Yoshinaga Y."/>
            <person name="Zwiers L.-H."/>
            <person name="Turgeon B."/>
            <person name="Goodwin S."/>
            <person name="Spatafora J."/>
            <person name="Crous P."/>
            <person name="Grigoriev I."/>
        </authorList>
    </citation>
    <scope>NUCLEOTIDE SEQUENCE</scope>
    <source>
        <strain evidence="2">CBS 119687</strain>
    </source>
</reference>
<feature type="transmembrane region" description="Helical" evidence="1">
    <location>
        <begin position="20"/>
        <end position="43"/>
    </location>
</feature>
<dbReference type="GeneID" id="54411277"/>
<evidence type="ECO:0000313" key="3">
    <source>
        <dbReference type="Proteomes" id="UP000799771"/>
    </source>
</evidence>
<dbReference type="OrthoDB" id="3799311at2759"/>
<sequence length="111" mass="13033">MPPTHDGSFSSKTWDSSTTLEFITLMLAIPGTLVALVTLWIVLSQNFRERVHYLALTTFPYQQPLIRRRGTDRSDTEFYDGFQERYRELHGEVSSEREQWAEEMTDLSSRR</sequence>
<evidence type="ECO:0000256" key="1">
    <source>
        <dbReference type="SAM" id="Phobius"/>
    </source>
</evidence>
<proteinExistence type="predicted"/>
<dbReference type="RefSeq" id="XP_033519664.1">
    <property type="nucleotide sequence ID" value="XM_033670845.1"/>
</dbReference>
<keyword evidence="1" id="KW-0472">Membrane</keyword>
<dbReference type="Proteomes" id="UP000799771">
    <property type="component" value="Unassembled WGS sequence"/>
</dbReference>
<dbReference type="AlphaFoldDB" id="A0A6A5ZZU2"/>